<accession>A0A811U3F3</accession>
<protein>
    <submittedName>
        <fullName evidence="1">(Mediterranean fruit fly) hypothetical protein</fullName>
    </submittedName>
</protein>
<proteinExistence type="predicted"/>
<keyword evidence="2" id="KW-1185">Reference proteome</keyword>
<dbReference type="EMBL" id="CAJHJT010000001">
    <property type="protein sequence ID" value="CAD6991983.1"/>
    <property type="molecule type" value="Genomic_DNA"/>
</dbReference>
<sequence length="61" mass="6992">MSLLLREFWLLMDFEGELHRKKLVVVLGDHSSLHTLNLLGGANFANKIQLELRSTDLDVED</sequence>
<reference evidence="1" key="1">
    <citation type="submission" date="2020-11" db="EMBL/GenBank/DDBJ databases">
        <authorList>
            <person name="Whitehead M."/>
        </authorList>
    </citation>
    <scope>NUCLEOTIDE SEQUENCE</scope>
    <source>
        <strain evidence="1">EGII</strain>
    </source>
</reference>
<name>A0A811U3F3_CERCA</name>
<comment type="caution">
    <text evidence="1">The sequence shown here is derived from an EMBL/GenBank/DDBJ whole genome shotgun (WGS) entry which is preliminary data.</text>
</comment>
<gene>
    <name evidence="1" type="ORF">CCAP1982_LOCUS870</name>
</gene>
<dbReference type="AlphaFoldDB" id="A0A811U3F3"/>
<organism evidence="1 2">
    <name type="scientific">Ceratitis capitata</name>
    <name type="common">Mediterranean fruit fly</name>
    <name type="synonym">Tephritis capitata</name>
    <dbReference type="NCBI Taxonomy" id="7213"/>
    <lineage>
        <taxon>Eukaryota</taxon>
        <taxon>Metazoa</taxon>
        <taxon>Ecdysozoa</taxon>
        <taxon>Arthropoda</taxon>
        <taxon>Hexapoda</taxon>
        <taxon>Insecta</taxon>
        <taxon>Pterygota</taxon>
        <taxon>Neoptera</taxon>
        <taxon>Endopterygota</taxon>
        <taxon>Diptera</taxon>
        <taxon>Brachycera</taxon>
        <taxon>Muscomorpha</taxon>
        <taxon>Tephritoidea</taxon>
        <taxon>Tephritidae</taxon>
        <taxon>Ceratitis</taxon>
        <taxon>Ceratitis</taxon>
    </lineage>
</organism>
<evidence type="ECO:0000313" key="2">
    <source>
        <dbReference type="Proteomes" id="UP000606786"/>
    </source>
</evidence>
<dbReference type="Proteomes" id="UP000606786">
    <property type="component" value="Unassembled WGS sequence"/>
</dbReference>
<evidence type="ECO:0000313" key="1">
    <source>
        <dbReference type="EMBL" id="CAD6991983.1"/>
    </source>
</evidence>